<protein>
    <recommendedName>
        <fullName evidence="1">SGNH hydrolase-type esterase domain-containing protein</fullName>
    </recommendedName>
</protein>
<dbReference type="EMBL" id="SVCA01000008">
    <property type="protein sequence ID" value="MBE6085647.1"/>
    <property type="molecule type" value="Genomic_DNA"/>
</dbReference>
<sequence length="379" mass="42932">MRYVVDCRHNGKLENQFLELGIWGKPCFAWAIESVMSMRGGEMFTVLTQSAFIRDYCRMHYDNVEICAELPDYEGMTVWISGYAPCLSVDTLRGAMERFEHIGQADCAVVSAANVPAYNHEKDILPLYSGTKLEESNAFAIFKGVGKRKTYLYLVPPQEMVVVNSRNDFELALVLKKKQESGVILEQMIDNIIADKQEILSHSNPDKSICLVGHSQLDQWNIAELGGYKVRNCGISGISSFAYDEKILQQGKLNCEADAFIVMHGTNDIVYEHTLDEITHSIRKNLDYIRRHNGQAPILFMACAHVNGRLDRNNALIDQLNEALRKELISNVEWMELAFLDDQYGHLAEGYTKDGLHLNEEGYAVLQAVVEKKLQELNL</sequence>
<gene>
    <name evidence="2" type="ORF">E7203_09415</name>
</gene>
<accession>A0A927ZPI2</accession>
<reference evidence="2" key="1">
    <citation type="submission" date="2019-04" db="EMBL/GenBank/DDBJ databases">
        <title>Evolution of Biomass-Degrading Anaerobic Consortia Revealed by Metagenomics.</title>
        <authorList>
            <person name="Peng X."/>
        </authorList>
    </citation>
    <scope>NUCLEOTIDE SEQUENCE</scope>
    <source>
        <strain evidence="2">SIG242</strain>
    </source>
</reference>
<dbReference type="InterPro" id="IPR013830">
    <property type="entry name" value="SGNH_hydro"/>
</dbReference>
<organism evidence="2 3">
    <name type="scientific">Selenomonas ruminantium</name>
    <dbReference type="NCBI Taxonomy" id="971"/>
    <lineage>
        <taxon>Bacteria</taxon>
        <taxon>Bacillati</taxon>
        <taxon>Bacillota</taxon>
        <taxon>Negativicutes</taxon>
        <taxon>Selenomonadales</taxon>
        <taxon>Selenomonadaceae</taxon>
        <taxon>Selenomonas</taxon>
    </lineage>
</organism>
<dbReference type="AlphaFoldDB" id="A0A927ZPI2"/>
<evidence type="ECO:0000313" key="2">
    <source>
        <dbReference type="EMBL" id="MBE6085647.1"/>
    </source>
</evidence>
<feature type="domain" description="SGNH hydrolase-type esterase" evidence="1">
    <location>
        <begin position="222"/>
        <end position="365"/>
    </location>
</feature>
<comment type="caution">
    <text evidence="2">The sequence shown here is derived from an EMBL/GenBank/DDBJ whole genome shotgun (WGS) entry which is preliminary data.</text>
</comment>
<dbReference type="RefSeq" id="WP_303669761.1">
    <property type="nucleotide sequence ID" value="NZ_SVCA01000008.1"/>
</dbReference>
<proteinExistence type="predicted"/>
<dbReference type="Pfam" id="PF13472">
    <property type="entry name" value="Lipase_GDSL_2"/>
    <property type="match status" value="1"/>
</dbReference>
<dbReference type="Proteomes" id="UP000772151">
    <property type="component" value="Unassembled WGS sequence"/>
</dbReference>
<evidence type="ECO:0000313" key="3">
    <source>
        <dbReference type="Proteomes" id="UP000772151"/>
    </source>
</evidence>
<dbReference type="SUPFAM" id="SSF52266">
    <property type="entry name" value="SGNH hydrolase"/>
    <property type="match status" value="1"/>
</dbReference>
<dbReference type="Gene3D" id="3.40.50.1110">
    <property type="entry name" value="SGNH hydrolase"/>
    <property type="match status" value="1"/>
</dbReference>
<dbReference type="InterPro" id="IPR036514">
    <property type="entry name" value="SGNH_hydro_sf"/>
</dbReference>
<evidence type="ECO:0000259" key="1">
    <source>
        <dbReference type="Pfam" id="PF13472"/>
    </source>
</evidence>
<name>A0A927ZPI2_SELRU</name>